<proteinExistence type="predicted"/>
<dbReference type="CDD" id="cd02440">
    <property type="entry name" value="AdoMet_MTases"/>
    <property type="match status" value="1"/>
</dbReference>
<dbReference type="InterPro" id="IPR041698">
    <property type="entry name" value="Methyltransf_25"/>
</dbReference>
<dbReference type="Proteomes" id="UP000286974">
    <property type="component" value="Unassembled WGS sequence"/>
</dbReference>
<dbReference type="GO" id="GO:0032259">
    <property type="term" value="P:methylation"/>
    <property type="evidence" value="ECO:0007669"/>
    <property type="project" value="UniProtKB-KW"/>
</dbReference>
<keyword evidence="2" id="KW-0489">Methyltransferase</keyword>
<evidence type="ECO:0000259" key="1">
    <source>
        <dbReference type="Pfam" id="PF13649"/>
    </source>
</evidence>
<dbReference type="GO" id="GO:0008168">
    <property type="term" value="F:methyltransferase activity"/>
    <property type="evidence" value="ECO:0007669"/>
    <property type="project" value="UniProtKB-KW"/>
</dbReference>
<protein>
    <submittedName>
        <fullName evidence="2">Methyltransferase</fullName>
    </submittedName>
</protein>
<dbReference type="EMBL" id="BEXA01000001">
    <property type="protein sequence ID" value="GAY71923.1"/>
    <property type="molecule type" value="Genomic_DNA"/>
</dbReference>
<keyword evidence="2" id="KW-0808">Transferase</keyword>
<gene>
    <name evidence="2" type="ORF">NBRC111893_69</name>
</gene>
<comment type="caution">
    <text evidence="2">The sequence shown here is derived from an EMBL/GenBank/DDBJ whole genome shotgun (WGS) entry which is preliminary data.</text>
</comment>
<organism evidence="2 3">
    <name type="scientific">Lentilactobacillus kosonis</name>
    <dbReference type="NCBI Taxonomy" id="2810561"/>
    <lineage>
        <taxon>Bacteria</taxon>
        <taxon>Bacillati</taxon>
        <taxon>Bacillota</taxon>
        <taxon>Bacilli</taxon>
        <taxon>Lactobacillales</taxon>
        <taxon>Lactobacillaceae</taxon>
        <taxon>Lentilactobacillus</taxon>
    </lineage>
</organism>
<sequence length="85" mass="9435">MMKNPYDDPKFFDEYSHMRRSEEGLNGAGEWPALEGLLPDVQDMNILDLGAGYGWHAKYFVDHGAASVTAVDLSEKMIATAKGKK</sequence>
<accession>A0A401FHS6</accession>
<evidence type="ECO:0000313" key="2">
    <source>
        <dbReference type="EMBL" id="GAY71923.1"/>
    </source>
</evidence>
<dbReference type="Pfam" id="PF13649">
    <property type="entry name" value="Methyltransf_25"/>
    <property type="match status" value="1"/>
</dbReference>
<dbReference type="AlphaFoldDB" id="A0A401FHS6"/>
<dbReference type="Gene3D" id="3.40.50.150">
    <property type="entry name" value="Vaccinia Virus protein VP39"/>
    <property type="match status" value="1"/>
</dbReference>
<name>A0A401FHS6_9LACO</name>
<evidence type="ECO:0000313" key="3">
    <source>
        <dbReference type="Proteomes" id="UP000286974"/>
    </source>
</evidence>
<feature type="domain" description="Methyltransferase" evidence="1">
    <location>
        <begin position="46"/>
        <end position="84"/>
    </location>
</feature>
<reference evidence="2 3" key="1">
    <citation type="submission" date="2017-11" db="EMBL/GenBank/DDBJ databases">
        <title>Draft Genome Sequence of Lactobacillus curieae NBRC 111893 isolated from Koso, a Japanese sugar-Vegetable Fermented Beverage.</title>
        <authorList>
            <person name="Chiou T.Y."/>
            <person name="Oshima K."/>
            <person name="Suda W."/>
            <person name="Hattori M."/>
            <person name="Takahashi T."/>
        </authorList>
    </citation>
    <scope>NUCLEOTIDE SEQUENCE [LARGE SCALE GENOMIC DNA]</scope>
    <source>
        <strain evidence="2 3">NBRC111893</strain>
    </source>
</reference>
<dbReference type="SUPFAM" id="SSF53335">
    <property type="entry name" value="S-adenosyl-L-methionine-dependent methyltransferases"/>
    <property type="match status" value="1"/>
</dbReference>
<dbReference type="InterPro" id="IPR029063">
    <property type="entry name" value="SAM-dependent_MTases_sf"/>
</dbReference>
<keyword evidence="3" id="KW-1185">Reference proteome</keyword>